<reference evidence="1" key="1">
    <citation type="submission" date="2018-05" db="EMBL/GenBank/DDBJ databases">
        <authorList>
            <person name="Lanie J.A."/>
            <person name="Ng W.-L."/>
            <person name="Kazmierczak K.M."/>
            <person name="Andrzejewski T.M."/>
            <person name="Davidsen T.M."/>
            <person name="Wayne K.J."/>
            <person name="Tettelin H."/>
            <person name="Glass J.I."/>
            <person name="Rusch D."/>
            <person name="Podicherti R."/>
            <person name="Tsui H.-C.T."/>
            <person name="Winkler M.E."/>
        </authorList>
    </citation>
    <scope>NUCLEOTIDE SEQUENCE</scope>
</reference>
<name>A0A382G1U2_9ZZZZ</name>
<protein>
    <submittedName>
        <fullName evidence="1">Uncharacterized protein</fullName>
    </submittedName>
</protein>
<organism evidence="1">
    <name type="scientific">marine metagenome</name>
    <dbReference type="NCBI Taxonomy" id="408172"/>
    <lineage>
        <taxon>unclassified sequences</taxon>
        <taxon>metagenomes</taxon>
        <taxon>ecological metagenomes</taxon>
    </lineage>
</organism>
<dbReference type="EMBL" id="UINC01052936">
    <property type="protein sequence ID" value="SVB68852.1"/>
    <property type="molecule type" value="Genomic_DNA"/>
</dbReference>
<gene>
    <name evidence="1" type="ORF">METZ01_LOCUS221706</name>
</gene>
<feature type="non-terminal residue" evidence="1">
    <location>
        <position position="508"/>
    </location>
</feature>
<proteinExistence type="predicted"/>
<dbReference type="AlphaFoldDB" id="A0A382G1U2"/>
<evidence type="ECO:0000313" key="1">
    <source>
        <dbReference type="EMBL" id="SVB68852.1"/>
    </source>
</evidence>
<feature type="non-terminal residue" evidence="1">
    <location>
        <position position="1"/>
    </location>
</feature>
<accession>A0A382G1U2</accession>
<sequence>NDRSYQEVVTADYMMVNPTTSEIMLSGVSFDEGAGHLVYKPGQNQGQTVEDDNLTTRFVQGIGTQVLSWQIIEYPHAGVLNSHAFLNRYPTTETNRNRARARWTYYHFLGVDIEKSAGRTTDPEALADTDNPTLNNPACTVCHVLHDPVAGTFQNYGNDGNYRDSFGGLDSLPDTYKFPEDFNENAEPSEYQPGDTWFRDMREPGIDGKLAPDPISSLQWLGQEIAEDERFASASVKFWWPALMGAEALTAPETSSDRNFQEKLAAFEEQNTYIEALGRQFAIGINGGTTYNGKDLFTEMMIGPWFRAKGLTPDADLASAVAVVEDTGTRRLLTPLELEKKTTALLGWTWGDTPAPHLYEGVQSSLKGPYRLYYGGIDSLGIKTRARALTSLMANVAEKQAIRMACPTVVADFYRASNDRLLFAGIEGEITPSVELSQRYDVIPDSFETRETYMLTGQLSPGNKTVDIVLLNDRNNEPGDRNLHIFRTTITDSAGNTILSGDNDTRID</sequence>